<dbReference type="SUPFAM" id="SSF46785">
    <property type="entry name" value="Winged helix' DNA-binding domain"/>
    <property type="match status" value="1"/>
</dbReference>
<dbReference type="EMBL" id="CP115965">
    <property type="protein sequence ID" value="WZW97396.1"/>
    <property type="molecule type" value="Genomic_DNA"/>
</dbReference>
<dbReference type="InterPro" id="IPR036390">
    <property type="entry name" value="WH_DNA-bd_sf"/>
</dbReference>
<name>A0ABZ3C4D9_9ACTN</name>
<keyword evidence="3" id="KW-1185">Reference proteome</keyword>
<gene>
    <name evidence="2" type="ORF">PCC79_10770</name>
</gene>
<feature type="domain" description="HTH marR-type" evidence="1">
    <location>
        <begin position="1"/>
        <end position="149"/>
    </location>
</feature>
<evidence type="ECO:0000313" key="3">
    <source>
        <dbReference type="Proteomes" id="UP001434337"/>
    </source>
</evidence>
<protein>
    <submittedName>
        <fullName evidence="2">MarR family transcriptional regulator</fullName>
    </submittedName>
</protein>
<dbReference type="SMART" id="SM00347">
    <property type="entry name" value="HTH_MARR"/>
    <property type="match status" value="1"/>
</dbReference>
<organism evidence="2 3">
    <name type="scientific">Propioniciclava soli</name>
    <dbReference type="NCBI Taxonomy" id="2775081"/>
    <lineage>
        <taxon>Bacteria</taxon>
        <taxon>Bacillati</taxon>
        <taxon>Actinomycetota</taxon>
        <taxon>Actinomycetes</taxon>
        <taxon>Propionibacteriales</taxon>
        <taxon>Propionibacteriaceae</taxon>
        <taxon>Propioniciclava</taxon>
    </lineage>
</organism>
<dbReference type="Proteomes" id="UP001434337">
    <property type="component" value="Chromosome"/>
</dbReference>
<proteinExistence type="predicted"/>
<evidence type="ECO:0000259" key="1">
    <source>
        <dbReference type="PROSITE" id="PS50995"/>
    </source>
</evidence>
<dbReference type="InterPro" id="IPR000835">
    <property type="entry name" value="HTH_MarR-typ"/>
</dbReference>
<dbReference type="RefSeq" id="WP_342371820.1">
    <property type="nucleotide sequence ID" value="NZ_CP115965.1"/>
</dbReference>
<dbReference type="PANTHER" id="PTHR33164:SF99">
    <property type="entry name" value="MARR FAMILY REGULATORY PROTEIN"/>
    <property type="match status" value="1"/>
</dbReference>
<dbReference type="Gene3D" id="1.10.10.10">
    <property type="entry name" value="Winged helix-like DNA-binding domain superfamily/Winged helix DNA-binding domain"/>
    <property type="match status" value="1"/>
</dbReference>
<dbReference type="Pfam" id="PF12802">
    <property type="entry name" value="MarR_2"/>
    <property type="match status" value="1"/>
</dbReference>
<evidence type="ECO:0000313" key="2">
    <source>
        <dbReference type="EMBL" id="WZW97396.1"/>
    </source>
</evidence>
<dbReference type="PANTHER" id="PTHR33164">
    <property type="entry name" value="TRANSCRIPTIONAL REGULATOR, MARR FAMILY"/>
    <property type="match status" value="1"/>
</dbReference>
<dbReference type="InterPro" id="IPR036388">
    <property type="entry name" value="WH-like_DNA-bd_sf"/>
</dbReference>
<dbReference type="PROSITE" id="PS50995">
    <property type="entry name" value="HTH_MARR_2"/>
    <property type="match status" value="1"/>
</dbReference>
<dbReference type="InterPro" id="IPR039422">
    <property type="entry name" value="MarR/SlyA-like"/>
</dbReference>
<dbReference type="PRINTS" id="PR00598">
    <property type="entry name" value="HTHMARR"/>
</dbReference>
<accession>A0ABZ3C4D9</accession>
<sequence length="157" mass="16926">MSAAPQPRWLSAEQQAVWRVYLDGVARIQDALDADLRSHGLDLAEYEILVRLSESDDRSMRMSDLAEATRQSRSRLTHTVTRLERNGHVTRAPAPDDRRGVMASLTDAGYALLERAAPHHVAAVRAVLVDVADPADFAALGRVMGAVMATPAAGAGS</sequence>
<reference evidence="2 3" key="1">
    <citation type="journal article" date="2023" name="Environ Microbiome">
        <title>A coral-associated actinobacterium mitigates coral bleaching under heat stress.</title>
        <authorList>
            <person name="Li J."/>
            <person name="Zou Y."/>
            <person name="Li Q."/>
            <person name="Zhang J."/>
            <person name="Bourne D.G."/>
            <person name="Lyu Y."/>
            <person name="Liu C."/>
            <person name="Zhang S."/>
        </authorList>
    </citation>
    <scope>NUCLEOTIDE SEQUENCE [LARGE SCALE GENOMIC DNA]</scope>
    <source>
        <strain evidence="2 3">SCSIO 13291</strain>
    </source>
</reference>